<dbReference type="EMBL" id="NJHN03000037">
    <property type="protein sequence ID" value="KAH9421829.1"/>
    <property type="molecule type" value="Genomic_DNA"/>
</dbReference>
<protein>
    <submittedName>
        <fullName evidence="1">Uncharacterized protein</fullName>
    </submittedName>
</protein>
<sequence>MIAIGRVIHMNACRILIFISSENSGFSSIIDNVTFVAVATFTSLAANQVADNIGGIFRINNCPQADIVWPTMHIQNCERSMEKHLINEPKALHDAPMISEIRSPKRSKKYVAGIIKIT</sequence>
<gene>
    <name evidence="1" type="ORF">DERP_002119</name>
</gene>
<evidence type="ECO:0000313" key="2">
    <source>
        <dbReference type="Proteomes" id="UP000887458"/>
    </source>
</evidence>
<dbReference type="Proteomes" id="UP000887458">
    <property type="component" value="Unassembled WGS sequence"/>
</dbReference>
<proteinExistence type="predicted"/>
<accession>A0ABQ8JGX1</accession>
<reference evidence="1 2" key="1">
    <citation type="journal article" date="2018" name="J. Allergy Clin. Immunol.">
        <title>High-quality assembly of Dermatophagoides pteronyssinus genome and transcriptome reveals a wide range of novel allergens.</title>
        <authorList>
            <person name="Liu X.Y."/>
            <person name="Yang K.Y."/>
            <person name="Wang M.Q."/>
            <person name="Kwok J.S."/>
            <person name="Zeng X."/>
            <person name="Yang Z."/>
            <person name="Xiao X.J."/>
            <person name="Lau C.P."/>
            <person name="Li Y."/>
            <person name="Huang Z.M."/>
            <person name="Ba J.G."/>
            <person name="Yim A.K."/>
            <person name="Ouyang C.Y."/>
            <person name="Ngai S.M."/>
            <person name="Chan T.F."/>
            <person name="Leung E.L."/>
            <person name="Liu L."/>
            <person name="Liu Z.G."/>
            <person name="Tsui S.K."/>
        </authorList>
    </citation>
    <scope>NUCLEOTIDE SEQUENCE [LARGE SCALE GENOMIC DNA]</scope>
    <source>
        <strain evidence="1">Derp</strain>
    </source>
</reference>
<keyword evidence="2" id="KW-1185">Reference proteome</keyword>
<comment type="caution">
    <text evidence="1">The sequence shown here is derived from an EMBL/GenBank/DDBJ whole genome shotgun (WGS) entry which is preliminary data.</text>
</comment>
<reference evidence="1 2" key="2">
    <citation type="journal article" date="2022" name="Mol. Biol. Evol.">
        <title>Comparative Genomics Reveals Insights into the Divergent Evolution of Astigmatic Mites and Household Pest Adaptations.</title>
        <authorList>
            <person name="Xiong Q."/>
            <person name="Wan A.T."/>
            <person name="Liu X."/>
            <person name="Fung C.S."/>
            <person name="Xiao X."/>
            <person name="Malainual N."/>
            <person name="Hou J."/>
            <person name="Wang L."/>
            <person name="Wang M."/>
            <person name="Yang K.Y."/>
            <person name="Cui Y."/>
            <person name="Leung E.L."/>
            <person name="Nong W."/>
            <person name="Shin S.K."/>
            <person name="Au S.W."/>
            <person name="Jeong K.Y."/>
            <person name="Chew F.T."/>
            <person name="Hui J.H."/>
            <person name="Leung T.F."/>
            <person name="Tungtrongchitr A."/>
            <person name="Zhong N."/>
            <person name="Liu Z."/>
            <person name="Tsui S.K."/>
        </authorList>
    </citation>
    <scope>NUCLEOTIDE SEQUENCE [LARGE SCALE GENOMIC DNA]</scope>
    <source>
        <strain evidence="1">Derp</strain>
    </source>
</reference>
<evidence type="ECO:0000313" key="1">
    <source>
        <dbReference type="EMBL" id="KAH9421829.1"/>
    </source>
</evidence>
<organism evidence="1 2">
    <name type="scientific">Dermatophagoides pteronyssinus</name>
    <name type="common">European house dust mite</name>
    <dbReference type="NCBI Taxonomy" id="6956"/>
    <lineage>
        <taxon>Eukaryota</taxon>
        <taxon>Metazoa</taxon>
        <taxon>Ecdysozoa</taxon>
        <taxon>Arthropoda</taxon>
        <taxon>Chelicerata</taxon>
        <taxon>Arachnida</taxon>
        <taxon>Acari</taxon>
        <taxon>Acariformes</taxon>
        <taxon>Sarcoptiformes</taxon>
        <taxon>Astigmata</taxon>
        <taxon>Psoroptidia</taxon>
        <taxon>Analgoidea</taxon>
        <taxon>Pyroglyphidae</taxon>
        <taxon>Dermatophagoidinae</taxon>
        <taxon>Dermatophagoides</taxon>
    </lineage>
</organism>
<name>A0ABQ8JGX1_DERPT</name>